<sequence>MTLTEAARTIDRLVADLARATGRDEKIVRLAYGLDDGHLDTLLSAAVKDLGVPATPACTTGEPEAVGVDDGECAA</sequence>
<keyword evidence="2" id="KW-1185">Reference proteome</keyword>
<dbReference type="EMBL" id="AXCW01000004">
    <property type="protein sequence ID" value="EYR65142.1"/>
    <property type="molecule type" value="Genomic_DNA"/>
</dbReference>
<evidence type="ECO:0000313" key="2">
    <source>
        <dbReference type="Proteomes" id="UP000019753"/>
    </source>
</evidence>
<evidence type="ECO:0000313" key="1">
    <source>
        <dbReference type="EMBL" id="EYR65142.1"/>
    </source>
</evidence>
<dbReference type="RefSeq" id="WP_034221411.1">
    <property type="nucleotide sequence ID" value="NZ_AXCW01000004.1"/>
</dbReference>
<dbReference type="OrthoDB" id="9999293at2"/>
<protein>
    <submittedName>
        <fullName evidence="1">Uncharacterized protein</fullName>
    </submittedName>
</protein>
<comment type="caution">
    <text evidence="1">The sequence shown here is derived from an EMBL/GenBank/DDBJ whole genome shotgun (WGS) entry which is preliminary data.</text>
</comment>
<organism evidence="1 2">
    <name type="scientific">Actinotalea ferrariae CF5-4</name>
    <dbReference type="NCBI Taxonomy" id="948458"/>
    <lineage>
        <taxon>Bacteria</taxon>
        <taxon>Bacillati</taxon>
        <taxon>Actinomycetota</taxon>
        <taxon>Actinomycetes</taxon>
        <taxon>Micrococcales</taxon>
        <taxon>Cellulomonadaceae</taxon>
        <taxon>Actinotalea</taxon>
    </lineage>
</organism>
<accession>A0A021W1D3</accession>
<proteinExistence type="predicted"/>
<gene>
    <name evidence="1" type="ORF">N866_13090</name>
</gene>
<dbReference type="Proteomes" id="UP000019753">
    <property type="component" value="Unassembled WGS sequence"/>
</dbReference>
<name>A0A021W1D3_9CELL</name>
<reference evidence="1 2" key="1">
    <citation type="submission" date="2014-01" db="EMBL/GenBank/DDBJ databases">
        <title>Actinotalea ferrariae CF5-4.</title>
        <authorList>
            <person name="Chen F."/>
            <person name="Li Y."/>
            <person name="Wang G."/>
        </authorList>
    </citation>
    <scope>NUCLEOTIDE SEQUENCE [LARGE SCALE GENOMIC DNA]</scope>
    <source>
        <strain evidence="1 2">CF5-4</strain>
    </source>
</reference>
<dbReference type="AlphaFoldDB" id="A0A021W1D3"/>